<dbReference type="EMBL" id="CAJEWN010000539">
    <property type="protein sequence ID" value="CAD2185268.1"/>
    <property type="molecule type" value="Genomic_DNA"/>
</dbReference>
<dbReference type="AlphaFoldDB" id="A0A6V7WE49"/>
<evidence type="ECO:0000313" key="2">
    <source>
        <dbReference type="Proteomes" id="UP000580250"/>
    </source>
</evidence>
<comment type="caution">
    <text evidence="1">The sequence shown here is derived from an EMBL/GenBank/DDBJ whole genome shotgun (WGS) entry which is preliminary data.</text>
</comment>
<evidence type="ECO:0000313" key="1">
    <source>
        <dbReference type="EMBL" id="CAD2185268.1"/>
    </source>
</evidence>
<dbReference type="Proteomes" id="UP000580250">
    <property type="component" value="Unassembled WGS sequence"/>
</dbReference>
<reference evidence="1 2" key="1">
    <citation type="submission" date="2020-08" db="EMBL/GenBank/DDBJ databases">
        <authorList>
            <person name="Koutsovoulos G."/>
            <person name="Danchin GJ E."/>
        </authorList>
    </citation>
    <scope>NUCLEOTIDE SEQUENCE [LARGE SCALE GENOMIC DNA]</scope>
</reference>
<sequence>MRGESLSTRIFAMYFCWTNIDLLFSFKRVNWQANSTYTHFYVERFSRG</sequence>
<organism evidence="1 2">
    <name type="scientific">Meloidogyne enterolobii</name>
    <name type="common">Root-knot nematode worm</name>
    <name type="synonym">Meloidogyne mayaguensis</name>
    <dbReference type="NCBI Taxonomy" id="390850"/>
    <lineage>
        <taxon>Eukaryota</taxon>
        <taxon>Metazoa</taxon>
        <taxon>Ecdysozoa</taxon>
        <taxon>Nematoda</taxon>
        <taxon>Chromadorea</taxon>
        <taxon>Rhabditida</taxon>
        <taxon>Tylenchina</taxon>
        <taxon>Tylenchomorpha</taxon>
        <taxon>Tylenchoidea</taxon>
        <taxon>Meloidogynidae</taxon>
        <taxon>Meloidogyninae</taxon>
        <taxon>Meloidogyne</taxon>
    </lineage>
</organism>
<accession>A0A6V7WE49</accession>
<proteinExistence type="predicted"/>
<protein>
    <submittedName>
        <fullName evidence="1">Uncharacterized protein</fullName>
    </submittedName>
</protein>
<gene>
    <name evidence="1" type="ORF">MENT_LOCUS37682</name>
</gene>
<name>A0A6V7WE49_MELEN</name>